<dbReference type="GO" id="GO:0005829">
    <property type="term" value="C:cytosol"/>
    <property type="evidence" value="ECO:0007669"/>
    <property type="project" value="TreeGrafter"/>
</dbReference>
<evidence type="ECO:0000259" key="3">
    <source>
        <dbReference type="Pfam" id="PF07859"/>
    </source>
</evidence>
<dbReference type="OrthoDB" id="9806180at2"/>
<dbReference type="GO" id="GO:0019433">
    <property type="term" value="P:triglyceride catabolic process"/>
    <property type="evidence" value="ECO:0007669"/>
    <property type="project" value="TreeGrafter"/>
</dbReference>
<dbReference type="AlphaFoldDB" id="A0A285TMM8"/>
<dbReference type="GO" id="GO:0004806">
    <property type="term" value="F:triacylglycerol lipase activity"/>
    <property type="evidence" value="ECO:0007669"/>
    <property type="project" value="TreeGrafter"/>
</dbReference>
<dbReference type="InterPro" id="IPR029058">
    <property type="entry name" value="AB_hydrolase_fold"/>
</dbReference>
<dbReference type="InterPro" id="IPR013094">
    <property type="entry name" value="AB_hydrolase_3"/>
</dbReference>
<keyword evidence="5" id="KW-1185">Reference proteome</keyword>
<dbReference type="SUPFAM" id="SSF53474">
    <property type="entry name" value="alpha/beta-Hydrolases"/>
    <property type="match status" value="1"/>
</dbReference>
<dbReference type="RefSeq" id="WP_097176281.1">
    <property type="nucleotide sequence ID" value="NZ_OBML01000013.1"/>
</dbReference>
<sequence length="305" mass="32980">MTPRRQPSPAMRAVLDRLAQEDRGLADPTTLEPQAGRALAALTNIRWNEDLPPVAESRTLMHAGLPARLVVPEGDTGRDAILHVHGGGWAFCSAATHEGAARRIANATGARVLTVEYRLAPEHPYPHGLEDVLAAWATRDTDLRWSMAGDSAGANLALAAMLRLIEEGGPLPAQALLFYGVYGADFATPSYELYADGPGLTRAKMQRYWNWYAARELRDRPAVSPLAASDAALAALPPLYLNAAGLDPLCSDTERLAARLRALGRNDPFDLFEGVVHGFMQMGPALPEARDAFQRAGAVFRKRAD</sequence>
<accession>A0A285TMM8</accession>
<dbReference type="STRING" id="538381.GCA_001696535_00537"/>
<dbReference type="Proteomes" id="UP000219331">
    <property type="component" value="Unassembled WGS sequence"/>
</dbReference>
<dbReference type="GO" id="GO:0004771">
    <property type="term" value="F:sterol ester esterase activity"/>
    <property type="evidence" value="ECO:0007669"/>
    <property type="project" value="TreeGrafter"/>
</dbReference>
<evidence type="ECO:0000313" key="5">
    <source>
        <dbReference type="Proteomes" id="UP000219331"/>
    </source>
</evidence>
<dbReference type="InterPro" id="IPR002168">
    <property type="entry name" value="Lipase_GDXG_HIS_AS"/>
</dbReference>
<keyword evidence="2" id="KW-0378">Hydrolase</keyword>
<gene>
    <name evidence="4" type="ORF">SAMN05421512_11353</name>
</gene>
<dbReference type="PANTHER" id="PTHR23025:SF3">
    <property type="entry name" value="HORMONE-SENSITIVE LIPASE"/>
    <property type="match status" value="1"/>
</dbReference>
<organism evidence="4 5">
    <name type="scientific">Stappia indica</name>
    <dbReference type="NCBI Taxonomy" id="538381"/>
    <lineage>
        <taxon>Bacteria</taxon>
        <taxon>Pseudomonadati</taxon>
        <taxon>Pseudomonadota</taxon>
        <taxon>Alphaproteobacteria</taxon>
        <taxon>Hyphomicrobiales</taxon>
        <taxon>Stappiaceae</taxon>
        <taxon>Stappia</taxon>
    </lineage>
</organism>
<dbReference type="PANTHER" id="PTHR23025">
    <property type="entry name" value="TRIACYLGLYCEROL LIPASE"/>
    <property type="match status" value="1"/>
</dbReference>
<dbReference type="EMBL" id="OBML01000013">
    <property type="protein sequence ID" value="SOC23707.1"/>
    <property type="molecule type" value="Genomic_DNA"/>
</dbReference>
<comment type="similarity">
    <text evidence="1">Belongs to the 'GDXG' lipolytic enzyme family.</text>
</comment>
<evidence type="ECO:0000256" key="2">
    <source>
        <dbReference type="ARBA" id="ARBA00022801"/>
    </source>
</evidence>
<reference evidence="4 5" key="1">
    <citation type="submission" date="2017-08" db="EMBL/GenBank/DDBJ databases">
        <authorList>
            <person name="de Groot N.N."/>
        </authorList>
    </citation>
    <scope>NUCLEOTIDE SEQUENCE [LARGE SCALE GENOMIC DNA]</scope>
    <source>
        <strain evidence="4 5">USBA 352</strain>
    </source>
</reference>
<dbReference type="PROSITE" id="PS01173">
    <property type="entry name" value="LIPASE_GDXG_HIS"/>
    <property type="match status" value="1"/>
</dbReference>
<dbReference type="Pfam" id="PF07859">
    <property type="entry name" value="Abhydrolase_3"/>
    <property type="match status" value="1"/>
</dbReference>
<proteinExistence type="inferred from homology"/>
<protein>
    <submittedName>
        <fullName evidence="4">Acetyl esterase</fullName>
    </submittedName>
</protein>
<evidence type="ECO:0000256" key="1">
    <source>
        <dbReference type="ARBA" id="ARBA00010515"/>
    </source>
</evidence>
<name>A0A285TMM8_9HYPH</name>
<feature type="domain" description="Alpha/beta hydrolase fold-3" evidence="3">
    <location>
        <begin position="81"/>
        <end position="280"/>
    </location>
</feature>
<evidence type="ECO:0000313" key="4">
    <source>
        <dbReference type="EMBL" id="SOC23707.1"/>
    </source>
</evidence>
<dbReference type="Gene3D" id="3.40.50.1820">
    <property type="entry name" value="alpha/beta hydrolase"/>
    <property type="match status" value="1"/>
</dbReference>